<protein>
    <recommendedName>
        <fullName evidence="9">Tryptophan-rich sensory protein</fullName>
    </recommendedName>
</protein>
<evidence type="ECO:0000256" key="1">
    <source>
        <dbReference type="ARBA" id="ARBA00004141"/>
    </source>
</evidence>
<feature type="signal peptide" evidence="7">
    <location>
        <begin position="1"/>
        <end position="22"/>
    </location>
</feature>
<reference evidence="8" key="1">
    <citation type="submission" date="2021-01" db="EMBL/GenBank/DDBJ databases">
        <authorList>
            <person name="Corre E."/>
            <person name="Pelletier E."/>
            <person name="Niang G."/>
            <person name="Scheremetjew M."/>
            <person name="Finn R."/>
            <person name="Kale V."/>
            <person name="Holt S."/>
            <person name="Cochrane G."/>
            <person name="Meng A."/>
            <person name="Brown T."/>
            <person name="Cohen L."/>
        </authorList>
    </citation>
    <scope>NUCLEOTIDE SEQUENCE</scope>
    <source>
        <strain evidence="8">CCMP1661</strain>
    </source>
</reference>
<evidence type="ECO:0000256" key="4">
    <source>
        <dbReference type="ARBA" id="ARBA00022989"/>
    </source>
</evidence>
<dbReference type="GO" id="GO:0016020">
    <property type="term" value="C:membrane"/>
    <property type="evidence" value="ECO:0007669"/>
    <property type="project" value="UniProtKB-SubCell"/>
</dbReference>
<evidence type="ECO:0000313" key="8">
    <source>
        <dbReference type="EMBL" id="CAD9870502.1"/>
    </source>
</evidence>
<evidence type="ECO:0000256" key="2">
    <source>
        <dbReference type="ARBA" id="ARBA00007524"/>
    </source>
</evidence>
<feature type="transmembrane region" description="Helical" evidence="6">
    <location>
        <begin position="260"/>
        <end position="281"/>
    </location>
</feature>
<evidence type="ECO:0000256" key="7">
    <source>
        <dbReference type="SAM" id="SignalP"/>
    </source>
</evidence>
<feature type="transmembrane region" description="Helical" evidence="6">
    <location>
        <begin position="233"/>
        <end position="253"/>
    </location>
</feature>
<comment type="similarity">
    <text evidence="2">Belongs to the TspO/BZRP family.</text>
</comment>
<feature type="transmembrane region" description="Helical" evidence="6">
    <location>
        <begin position="88"/>
        <end position="109"/>
    </location>
</feature>
<dbReference type="InterPro" id="IPR004307">
    <property type="entry name" value="TspO_MBR"/>
</dbReference>
<name>A0A7S2V396_9STRA</name>
<dbReference type="CDD" id="cd15904">
    <property type="entry name" value="TSPO_MBR"/>
    <property type="match status" value="1"/>
</dbReference>
<keyword evidence="3 6" id="KW-0812">Transmembrane</keyword>
<dbReference type="GO" id="GO:0033013">
    <property type="term" value="P:tetrapyrrole metabolic process"/>
    <property type="evidence" value="ECO:0007669"/>
    <property type="project" value="UniProtKB-ARBA"/>
</dbReference>
<keyword evidence="7" id="KW-0732">Signal</keyword>
<evidence type="ECO:0000256" key="6">
    <source>
        <dbReference type="SAM" id="Phobius"/>
    </source>
</evidence>
<dbReference type="InterPro" id="IPR038330">
    <property type="entry name" value="TspO/MBR-related_sf"/>
</dbReference>
<proteinExistence type="inferred from homology"/>
<comment type="subcellular location">
    <subcellularLocation>
        <location evidence="1">Membrane</location>
        <topology evidence="1">Multi-pass membrane protein</topology>
    </subcellularLocation>
</comment>
<sequence length="300" mass="33134">MKSSVALQNALVLTCIVSHSLCYGFKFTQTYAPSLVPARHQSCATQKQGKGGINNFMIPRAGKFSKLERLNASPGLDEGRSDALQVDWSAIGLYIGATSVQIGLISLFLKVADFVMEQYISNKLAKKGIVIAFFAFMSLKSRVFSPFLDNSRPSLKSEKSNRQKRKTPSWTPPPIAFPFIWLTIACLRATSSTMVWEAKNCTLLNAPVLSFMLHLSIGDTWNCINNVERRMGASVSAVILVWLSVINAVRMYWGVSKTAGLVLLPSAIWISIATVLITSIWNLNGKEPLFPVKKSIEIKQ</sequence>
<accession>A0A7S2V396</accession>
<dbReference type="PANTHER" id="PTHR10057">
    <property type="entry name" value="PERIPHERAL-TYPE BENZODIAZEPINE RECEPTOR"/>
    <property type="match status" value="1"/>
</dbReference>
<evidence type="ECO:0000256" key="3">
    <source>
        <dbReference type="ARBA" id="ARBA00022692"/>
    </source>
</evidence>
<dbReference type="EMBL" id="HBHR01019049">
    <property type="protein sequence ID" value="CAD9870502.1"/>
    <property type="molecule type" value="Transcribed_RNA"/>
</dbReference>
<dbReference type="PANTHER" id="PTHR10057:SF0">
    <property type="entry name" value="TRANSLOCATOR PROTEIN"/>
    <property type="match status" value="1"/>
</dbReference>
<dbReference type="Gene3D" id="1.20.1260.100">
    <property type="entry name" value="TspO/MBR protein"/>
    <property type="match status" value="1"/>
</dbReference>
<gene>
    <name evidence="8" type="ORF">FJAP1339_LOCUS9677</name>
</gene>
<dbReference type="AlphaFoldDB" id="A0A7S2V396"/>
<keyword evidence="5 6" id="KW-0472">Membrane</keyword>
<evidence type="ECO:0008006" key="9">
    <source>
        <dbReference type="Google" id="ProtNLM"/>
    </source>
</evidence>
<keyword evidence="4 6" id="KW-1133">Transmembrane helix</keyword>
<evidence type="ECO:0000256" key="5">
    <source>
        <dbReference type="ARBA" id="ARBA00023136"/>
    </source>
</evidence>
<feature type="chain" id="PRO_5031185322" description="Tryptophan-rich sensory protein" evidence="7">
    <location>
        <begin position="23"/>
        <end position="300"/>
    </location>
</feature>
<organism evidence="8">
    <name type="scientific">Fibrocapsa japonica</name>
    <dbReference type="NCBI Taxonomy" id="94617"/>
    <lineage>
        <taxon>Eukaryota</taxon>
        <taxon>Sar</taxon>
        <taxon>Stramenopiles</taxon>
        <taxon>Ochrophyta</taxon>
        <taxon>Raphidophyceae</taxon>
        <taxon>Chattonellales</taxon>
        <taxon>Chattonellaceae</taxon>
        <taxon>Fibrocapsa</taxon>
    </lineage>
</organism>
<dbReference type="Pfam" id="PF03073">
    <property type="entry name" value="TspO_MBR"/>
    <property type="match status" value="1"/>
</dbReference>